<evidence type="ECO:0000313" key="2">
    <source>
        <dbReference type="Proteomes" id="UP000789525"/>
    </source>
</evidence>
<accession>A0ACA9MX86</accession>
<protein>
    <submittedName>
        <fullName evidence="1">1213_t:CDS:1</fullName>
    </submittedName>
</protein>
<keyword evidence="2" id="KW-1185">Reference proteome</keyword>
<gene>
    <name evidence="1" type="ORF">ACOLOM_LOCUS7226</name>
</gene>
<organism evidence="1 2">
    <name type="scientific">Acaulospora colombiana</name>
    <dbReference type="NCBI Taxonomy" id="27376"/>
    <lineage>
        <taxon>Eukaryota</taxon>
        <taxon>Fungi</taxon>
        <taxon>Fungi incertae sedis</taxon>
        <taxon>Mucoromycota</taxon>
        <taxon>Glomeromycotina</taxon>
        <taxon>Glomeromycetes</taxon>
        <taxon>Diversisporales</taxon>
        <taxon>Acaulosporaceae</taxon>
        <taxon>Acaulospora</taxon>
    </lineage>
</organism>
<sequence length="238" mass="27029">MSTEIDYDTFSNANPESDPTADFLAREQAVLGNDAAFFSTSSDPIEISSFPDISSTTDLFVPPTSTKSSNNDLPDYSAFHSEFPSVDIDGVQASYSSTNGLMPSNGNQFYQNFDEEEPEAIRQWRERQKEIIHKRDQESEAKRLETISIARKAIDQFYEEYNEKKARAHETNKEEENEFLQERDDLTSGTAWERICKQIDLSNPQSKSTVKHVKDVSRFKELLLNLKKDENSPGAGGY</sequence>
<reference evidence="1" key="1">
    <citation type="submission" date="2021-06" db="EMBL/GenBank/DDBJ databases">
        <authorList>
            <person name="Kallberg Y."/>
            <person name="Tangrot J."/>
            <person name="Rosling A."/>
        </authorList>
    </citation>
    <scope>NUCLEOTIDE SEQUENCE</scope>
    <source>
        <strain evidence="1">CL356</strain>
    </source>
</reference>
<dbReference type="Proteomes" id="UP000789525">
    <property type="component" value="Unassembled WGS sequence"/>
</dbReference>
<comment type="caution">
    <text evidence="1">The sequence shown here is derived from an EMBL/GenBank/DDBJ whole genome shotgun (WGS) entry which is preliminary data.</text>
</comment>
<proteinExistence type="predicted"/>
<evidence type="ECO:0000313" key="1">
    <source>
        <dbReference type="EMBL" id="CAG8617799.1"/>
    </source>
</evidence>
<name>A0ACA9MX86_9GLOM</name>
<dbReference type="EMBL" id="CAJVPT010016276">
    <property type="protein sequence ID" value="CAG8617799.1"/>
    <property type="molecule type" value="Genomic_DNA"/>
</dbReference>